<organism evidence="9 10">
    <name type="scientific">Ensifer adhaerens</name>
    <name type="common">Sinorhizobium morelense</name>
    <dbReference type="NCBI Taxonomy" id="106592"/>
    <lineage>
        <taxon>Bacteria</taxon>
        <taxon>Pseudomonadati</taxon>
        <taxon>Pseudomonadota</taxon>
        <taxon>Alphaproteobacteria</taxon>
        <taxon>Hyphomicrobiales</taxon>
        <taxon>Rhizobiaceae</taxon>
        <taxon>Sinorhizobium/Ensifer group</taxon>
        <taxon>Ensifer</taxon>
    </lineage>
</organism>
<geneLocation type="plasmid" evidence="9 10">
    <name>unnamedB</name>
</geneLocation>
<evidence type="ECO:0000256" key="4">
    <source>
        <dbReference type="ARBA" id="ARBA00022475"/>
    </source>
</evidence>
<dbReference type="SMART" id="SM00382">
    <property type="entry name" value="AAA"/>
    <property type="match status" value="1"/>
</dbReference>
<dbReference type="GeneID" id="29523398"/>
<dbReference type="NCBIfam" id="TIGR01727">
    <property type="entry name" value="oligo_HPY"/>
    <property type="match status" value="1"/>
</dbReference>
<dbReference type="Gene3D" id="3.40.50.300">
    <property type="entry name" value="P-loop containing nucleotide triphosphate hydrolases"/>
    <property type="match status" value="1"/>
</dbReference>
<feature type="domain" description="ABC transporter" evidence="8">
    <location>
        <begin position="6"/>
        <end position="256"/>
    </location>
</feature>
<dbReference type="Proteomes" id="UP001214094">
    <property type="component" value="Plasmid unnamedB"/>
</dbReference>
<evidence type="ECO:0000313" key="9">
    <source>
        <dbReference type="EMBL" id="WFP95099.1"/>
    </source>
</evidence>
<evidence type="ECO:0000256" key="7">
    <source>
        <dbReference type="ARBA" id="ARBA00023136"/>
    </source>
</evidence>
<evidence type="ECO:0000256" key="5">
    <source>
        <dbReference type="ARBA" id="ARBA00022741"/>
    </source>
</evidence>
<proteinExistence type="inferred from homology"/>
<accession>A0ABY8HUN3</accession>
<protein>
    <submittedName>
        <fullName evidence="9">ABC transporter ATP-binding protein</fullName>
    </submittedName>
</protein>
<keyword evidence="6 9" id="KW-0067">ATP-binding</keyword>
<dbReference type="PANTHER" id="PTHR43297">
    <property type="entry name" value="OLIGOPEPTIDE TRANSPORT ATP-BINDING PROTEIN APPD"/>
    <property type="match status" value="1"/>
</dbReference>
<dbReference type="CDD" id="cd03257">
    <property type="entry name" value="ABC_NikE_OppD_transporters"/>
    <property type="match status" value="1"/>
</dbReference>
<keyword evidence="7" id="KW-0472">Membrane</keyword>
<keyword evidence="10" id="KW-1185">Reference proteome</keyword>
<dbReference type="RefSeq" id="WP_034799889.1">
    <property type="nucleotide sequence ID" value="NZ_CP015882.1"/>
</dbReference>
<dbReference type="Pfam" id="PF08352">
    <property type="entry name" value="oligo_HPY"/>
    <property type="match status" value="1"/>
</dbReference>
<dbReference type="InterPro" id="IPR027417">
    <property type="entry name" value="P-loop_NTPase"/>
</dbReference>
<dbReference type="GO" id="GO:0005524">
    <property type="term" value="F:ATP binding"/>
    <property type="evidence" value="ECO:0007669"/>
    <property type="project" value="UniProtKB-KW"/>
</dbReference>
<dbReference type="InterPro" id="IPR017871">
    <property type="entry name" value="ABC_transporter-like_CS"/>
</dbReference>
<dbReference type="PANTHER" id="PTHR43297:SF2">
    <property type="entry name" value="DIPEPTIDE TRANSPORT ATP-BINDING PROTEIN DPPD"/>
    <property type="match status" value="1"/>
</dbReference>
<evidence type="ECO:0000256" key="1">
    <source>
        <dbReference type="ARBA" id="ARBA00004417"/>
    </source>
</evidence>
<evidence type="ECO:0000259" key="8">
    <source>
        <dbReference type="PROSITE" id="PS50893"/>
    </source>
</evidence>
<evidence type="ECO:0000256" key="2">
    <source>
        <dbReference type="ARBA" id="ARBA00005417"/>
    </source>
</evidence>
<dbReference type="PROSITE" id="PS50893">
    <property type="entry name" value="ABC_TRANSPORTER_2"/>
    <property type="match status" value="1"/>
</dbReference>
<evidence type="ECO:0000256" key="6">
    <source>
        <dbReference type="ARBA" id="ARBA00022840"/>
    </source>
</evidence>
<keyword evidence="3" id="KW-0813">Transport</keyword>
<reference evidence="9 10" key="1">
    <citation type="submission" date="2023-03" db="EMBL/GenBank/DDBJ databases">
        <title>Comparative genome and transcriptome analysis combination mining strategies for increasing vitamin B12 production of Ensifer adhaerens strain.</title>
        <authorList>
            <person name="Yongheng L."/>
        </authorList>
    </citation>
    <scope>NUCLEOTIDE SEQUENCE [LARGE SCALE GENOMIC DNA]</scope>
    <source>
        <strain evidence="9 10">Casida A-T305</strain>
        <plasmid evidence="9 10">unnamedB</plasmid>
    </source>
</reference>
<dbReference type="Pfam" id="PF00005">
    <property type="entry name" value="ABC_tran"/>
    <property type="match status" value="1"/>
</dbReference>
<comment type="subcellular location">
    <subcellularLocation>
        <location evidence="1">Cell inner membrane</location>
        <topology evidence="1">Peripheral membrane protein</topology>
    </subcellularLocation>
</comment>
<sequence>MTDALLTIEDLHVSYRGHESTAHILDGVDITIGRGQSVGLVGESGSGKSTVAFALLGLLDGNAQVSTRRAAFDGREMRFGVDETRALRGTDIAMIFQDPMTALNPMFTIGTQLVDIQRRRFPRESRNRLWGRAQAMLVDVGVPDAAARMHRYPHEFSGGMRQRVVIAMALLVEPKLLIADEPTTALDATIEAQVVEVLDRLRQRTSASMLVISHSMGLIAELCDSVIVMYAGTVVEHGPVRVVFSRPRHPYTRALLACEIDPYAAFDPSQDLATIPGTVPDPARRPQGCIFASRCPARHDRCNERPPRRQTREGRTYSCWQEAA</sequence>
<gene>
    <name evidence="9" type="ORF">P4B07_28955</name>
</gene>
<dbReference type="PROSITE" id="PS00211">
    <property type="entry name" value="ABC_TRANSPORTER_1"/>
    <property type="match status" value="1"/>
</dbReference>
<name>A0ABY8HUN3_ENSAD</name>
<evidence type="ECO:0000256" key="3">
    <source>
        <dbReference type="ARBA" id="ARBA00022448"/>
    </source>
</evidence>
<dbReference type="SUPFAM" id="SSF52540">
    <property type="entry name" value="P-loop containing nucleoside triphosphate hydrolases"/>
    <property type="match status" value="1"/>
</dbReference>
<dbReference type="InterPro" id="IPR050388">
    <property type="entry name" value="ABC_Ni/Peptide_Import"/>
</dbReference>
<keyword evidence="5" id="KW-0547">Nucleotide-binding</keyword>
<keyword evidence="9" id="KW-0614">Plasmid</keyword>
<dbReference type="InterPro" id="IPR013563">
    <property type="entry name" value="Oligopep_ABC_C"/>
</dbReference>
<dbReference type="InterPro" id="IPR003593">
    <property type="entry name" value="AAA+_ATPase"/>
</dbReference>
<dbReference type="EMBL" id="CP121310">
    <property type="protein sequence ID" value="WFP95099.1"/>
    <property type="molecule type" value="Genomic_DNA"/>
</dbReference>
<comment type="similarity">
    <text evidence="2">Belongs to the ABC transporter superfamily.</text>
</comment>
<keyword evidence="4" id="KW-1003">Cell membrane</keyword>
<evidence type="ECO:0000313" key="10">
    <source>
        <dbReference type="Proteomes" id="UP001214094"/>
    </source>
</evidence>
<dbReference type="InterPro" id="IPR003439">
    <property type="entry name" value="ABC_transporter-like_ATP-bd"/>
</dbReference>